<dbReference type="OMA" id="PCLGLQW"/>
<dbReference type="GO" id="GO:0000400">
    <property type="term" value="F:four-way junction DNA binding"/>
    <property type="evidence" value="ECO:0007669"/>
    <property type="project" value="TreeGrafter"/>
</dbReference>
<proteinExistence type="predicted"/>
<reference evidence="8" key="3">
    <citation type="submission" date="2012-09" db="EMBL/GenBank/DDBJ databases">
        <authorList>
            <consortium name="VectorBase"/>
        </authorList>
    </citation>
    <scope>NUCLEOTIDE SEQUENCE</scope>
    <source>
        <strain evidence="8">Liverpool</strain>
    </source>
</reference>
<dbReference type="KEGG" id="aag:5566466"/>
<feature type="domain" description="RecA family profile 1" evidence="7">
    <location>
        <begin position="26"/>
        <end position="197"/>
    </location>
</feature>
<dbReference type="InterPro" id="IPR003593">
    <property type="entry name" value="AAA+_ATPase"/>
</dbReference>
<dbReference type="GO" id="GO:0005657">
    <property type="term" value="C:replication fork"/>
    <property type="evidence" value="ECO:0007669"/>
    <property type="project" value="TreeGrafter"/>
</dbReference>
<keyword evidence="3" id="KW-0227">DNA damage</keyword>
<keyword evidence="5" id="KW-0234">DNA repair</keyword>
<dbReference type="SUPFAM" id="SSF52540">
    <property type="entry name" value="P-loop containing nucleoside triphosphate hydrolases"/>
    <property type="match status" value="1"/>
</dbReference>
<name>A0A1S4FAE5_AEDAE</name>
<dbReference type="EMBL" id="CH477340">
    <property type="protein sequence ID" value="EAT43110.1"/>
    <property type="molecule type" value="Genomic_DNA"/>
</dbReference>
<protein>
    <submittedName>
        <fullName evidence="8">AAEL005399-PA</fullName>
    </submittedName>
</protein>
<dbReference type="GO" id="GO:0005524">
    <property type="term" value="F:ATP binding"/>
    <property type="evidence" value="ECO:0007669"/>
    <property type="project" value="UniProtKB-KW"/>
</dbReference>
<evidence type="ECO:0000256" key="4">
    <source>
        <dbReference type="ARBA" id="ARBA00022840"/>
    </source>
</evidence>
<comment type="subcellular location">
    <subcellularLocation>
        <location evidence="1">Nucleus</location>
    </subcellularLocation>
</comment>
<dbReference type="PANTHER" id="PTHR46487">
    <property type="entry name" value="DNA REPAIR PROTEIN XRCC3"/>
    <property type="match status" value="1"/>
</dbReference>
<evidence type="ECO:0000256" key="1">
    <source>
        <dbReference type="ARBA" id="ARBA00004123"/>
    </source>
</evidence>
<reference evidence="8" key="1">
    <citation type="submission" date="2005-10" db="EMBL/GenBank/DDBJ databases">
        <authorList>
            <person name="Loftus B.J."/>
            <person name="Nene V.M."/>
            <person name="Hannick L.I."/>
            <person name="Bidwell S."/>
            <person name="Haas B."/>
            <person name="Amedeo P."/>
            <person name="Orvis J."/>
            <person name="Wortman J.R."/>
            <person name="White O.R."/>
            <person name="Salzberg S."/>
            <person name="Shumway M."/>
            <person name="Koo H."/>
            <person name="Zhao Y."/>
            <person name="Holmes M."/>
            <person name="Miller J."/>
            <person name="Schatz M."/>
            <person name="Pop M."/>
            <person name="Pai G."/>
            <person name="Utterback T."/>
            <person name="Rogers Y.-H."/>
            <person name="Kravitz S."/>
            <person name="Fraser C.M."/>
        </authorList>
    </citation>
    <scope>NUCLEOTIDE SEQUENCE</scope>
    <source>
        <strain evidence="8">Liverpool</strain>
    </source>
</reference>
<evidence type="ECO:0000259" key="7">
    <source>
        <dbReference type="PROSITE" id="PS50162"/>
    </source>
</evidence>
<dbReference type="HOGENOM" id="CLU_041732_1_1_1"/>
<dbReference type="InterPro" id="IPR020588">
    <property type="entry name" value="RecA_ATP-bd"/>
</dbReference>
<dbReference type="Gene3D" id="3.40.50.300">
    <property type="entry name" value="P-loop containing nucleotide triphosphate hydrolases"/>
    <property type="match status" value="1"/>
</dbReference>
<dbReference type="InterPro" id="IPR047348">
    <property type="entry name" value="XRCC3-like_C"/>
</dbReference>
<dbReference type="Pfam" id="PF08423">
    <property type="entry name" value="Rad51"/>
    <property type="match status" value="1"/>
</dbReference>
<dbReference type="AlphaFoldDB" id="A0A1S4FAE5"/>
<evidence type="ECO:0000256" key="3">
    <source>
        <dbReference type="ARBA" id="ARBA00022763"/>
    </source>
</evidence>
<dbReference type="GO" id="GO:0045003">
    <property type="term" value="P:double-strand break repair via synthesis-dependent strand annealing"/>
    <property type="evidence" value="ECO:0007669"/>
    <property type="project" value="TreeGrafter"/>
</dbReference>
<reference evidence="8" key="2">
    <citation type="journal article" date="2007" name="Science">
        <title>Genome sequence of Aedes aegypti, a major arbovirus vector.</title>
        <authorList>
            <person name="Nene V."/>
            <person name="Wortman J.R."/>
            <person name="Lawson D."/>
            <person name="Haas B."/>
            <person name="Kodira C."/>
            <person name="Tu Z.J."/>
            <person name="Loftus B."/>
            <person name="Xi Z."/>
            <person name="Megy K."/>
            <person name="Grabherr M."/>
            <person name="Ren Q."/>
            <person name="Zdobnov E.M."/>
            <person name="Lobo N.F."/>
            <person name="Campbell K.S."/>
            <person name="Brown S.E."/>
            <person name="Bonaldo M.F."/>
            <person name="Zhu J."/>
            <person name="Sinkins S.P."/>
            <person name="Hogenkamp D.G."/>
            <person name="Amedeo P."/>
            <person name="Arensburger P."/>
            <person name="Atkinson P.W."/>
            <person name="Bidwell S."/>
            <person name="Biedler J."/>
            <person name="Birney E."/>
            <person name="Bruggner R.V."/>
            <person name="Costas J."/>
            <person name="Coy M.R."/>
            <person name="Crabtree J."/>
            <person name="Crawford M."/>
            <person name="Debruyn B."/>
            <person name="Decaprio D."/>
            <person name="Eiglmeier K."/>
            <person name="Eisenstadt E."/>
            <person name="El-Dorry H."/>
            <person name="Gelbart W.M."/>
            <person name="Gomes S.L."/>
            <person name="Hammond M."/>
            <person name="Hannick L.I."/>
            <person name="Hogan J.R."/>
            <person name="Holmes M.H."/>
            <person name="Jaffe D."/>
            <person name="Johnston J.S."/>
            <person name="Kennedy R.C."/>
            <person name="Koo H."/>
            <person name="Kravitz S."/>
            <person name="Kriventseva E.V."/>
            <person name="Kulp D."/>
            <person name="Labutti K."/>
            <person name="Lee E."/>
            <person name="Li S."/>
            <person name="Lovin D.D."/>
            <person name="Mao C."/>
            <person name="Mauceli E."/>
            <person name="Menck C.F."/>
            <person name="Miller J.R."/>
            <person name="Montgomery P."/>
            <person name="Mori A."/>
            <person name="Nascimento A.L."/>
            <person name="Naveira H.F."/>
            <person name="Nusbaum C."/>
            <person name="O'leary S."/>
            <person name="Orvis J."/>
            <person name="Pertea M."/>
            <person name="Quesneville H."/>
            <person name="Reidenbach K.R."/>
            <person name="Rogers Y.H."/>
            <person name="Roth C.W."/>
            <person name="Schneider J.R."/>
            <person name="Schatz M."/>
            <person name="Shumway M."/>
            <person name="Stanke M."/>
            <person name="Stinson E.O."/>
            <person name="Tubio J.M."/>
            <person name="Vanzee J.P."/>
            <person name="Verjovski-Almeida S."/>
            <person name="Werner D."/>
            <person name="White O."/>
            <person name="Wyder S."/>
            <person name="Zeng Q."/>
            <person name="Zhao Q."/>
            <person name="Zhao Y."/>
            <person name="Hill C.A."/>
            <person name="Raikhel A.S."/>
            <person name="Soares M.B."/>
            <person name="Knudson D.L."/>
            <person name="Lee N.H."/>
            <person name="Galagan J."/>
            <person name="Salzberg S.L."/>
            <person name="Paulsen I.T."/>
            <person name="Dimopoulos G."/>
            <person name="Collins F.H."/>
            <person name="Birren B."/>
            <person name="Fraser-Liggett C.M."/>
            <person name="Severson D.W."/>
        </authorList>
    </citation>
    <scope>NUCLEOTIDE SEQUENCE [LARGE SCALE GENOMIC DNA]</scope>
    <source>
        <strain evidence="8">Liverpool</strain>
    </source>
</reference>
<organism evidence="8 9">
    <name type="scientific">Aedes aegypti</name>
    <name type="common">Yellowfever mosquito</name>
    <name type="synonym">Culex aegypti</name>
    <dbReference type="NCBI Taxonomy" id="7159"/>
    <lineage>
        <taxon>Eukaryota</taxon>
        <taxon>Metazoa</taxon>
        <taxon>Ecdysozoa</taxon>
        <taxon>Arthropoda</taxon>
        <taxon>Hexapoda</taxon>
        <taxon>Insecta</taxon>
        <taxon>Pterygota</taxon>
        <taxon>Neoptera</taxon>
        <taxon>Endopterygota</taxon>
        <taxon>Diptera</taxon>
        <taxon>Nematocera</taxon>
        <taxon>Culicoidea</taxon>
        <taxon>Culicidae</taxon>
        <taxon>Culicinae</taxon>
        <taxon>Aedini</taxon>
        <taxon>Aedes</taxon>
        <taxon>Stegomyia</taxon>
    </lineage>
</organism>
<evidence type="ECO:0000313" key="8">
    <source>
        <dbReference type="EMBL" id="EAT43110.1"/>
    </source>
</evidence>
<dbReference type="PROSITE" id="PS50162">
    <property type="entry name" value="RECA_2"/>
    <property type="match status" value="1"/>
</dbReference>
<evidence type="ECO:0000256" key="5">
    <source>
        <dbReference type="ARBA" id="ARBA00023204"/>
    </source>
</evidence>
<dbReference type="InterPro" id="IPR013632">
    <property type="entry name" value="Rad51_C"/>
</dbReference>
<keyword evidence="2" id="KW-0547">Nucleotide-binding</keyword>
<keyword evidence="4" id="KW-0067">ATP-binding</keyword>
<dbReference type="GO" id="GO:0140664">
    <property type="term" value="F:ATP-dependent DNA damage sensor activity"/>
    <property type="evidence" value="ECO:0007669"/>
    <property type="project" value="InterPro"/>
</dbReference>
<dbReference type="GO" id="GO:0033065">
    <property type="term" value="C:Rad51C-XRCC3 complex"/>
    <property type="evidence" value="ECO:0007669"/>
    <property type="project" value="TreeGrafter"/>
</dbReference>
<keyword evidence="6" id="KW-0539">Nucleus</keyword>
<dbReference type="GO" id="GO:0090656">
    <property type="term" value="P:t-circle formation"/>
    <property type="evidence" value="ECO:0007669"/>
    <property type="project" value="TreeGrafter"/>
</dbReference>
<dbReference type="GO" id="GO:0071140">
    <property type="term" value="P:resolution of mitotic recombination intermediates"/>
    <property type="evidence" value="ECO:0007669"/>
    <property type="project" value="TreeGrafter"/>
</dbReference>
<dbReference type="PANTHER" id="PTHR46487:SF1">
    <property type="entry name" value="DNA REPAIR PROTEIN XRCC3"/>
    <property type="match status" value="1"/>
</dbReference>
<gene>
    <name evidence="8" type="ORF">AaeL_AAEL005399</name>
</gene>
<evidence type="ECO:0000256" key="2">
    <source>
        <dbReference type="ARBA" id="ARBA00022741"/>
    </source>
</evidence>
<dbReference type="Proteomes" id="UP000682892">
    <property type="component" value="Unassembled WGS sequence"/>
</dbReference>
<dbReference type="SMART" id="SM00382">
    <property type="entry name" value="AAA"/>
    <property type="match status" value="1"/>
</dbReference>
<dbReference type="OrthoDB" id="1861185at2759"/>
<dbReference type="GO" id="GO:0000722">
    <property type="term" value="P:telomere maintenance via recombination"/>
    <property type="evidence" value="ECO:0007669"/>
    <property type="project" value="TreeGrafter"/>
</dbReference>
<sequence>MNVDSTESKSAGFITAHQSLKAHHQRWRKIKLGVDALDQLTGGGISSRGIVEIAGDPGSGKTQMCLHLALACQMQCETRKGVVYISTEHPFPSKRLVQMEQVMKRNLRITEDSMKFTDNIFVEHLNTAVALEECVNQRLPILLENNPISLLIIDSITAAYTEEQNFVDRAHSFRRVVNALHSLQDKFDFGVLCTNQVRSVVDSSTLDDERIVPAMGLAWGSLVHTRFQLSRTPGSGERRCQLLFSPMAAPGHCSFAITEAGISDFA</sequence>
<accession>A0A1S4FAE5</accession>
<evidence type="ECO:0000256" key="6">
    <source>
        <dbReference type="ARBA" id="ARBA00023242"/>
    </source>
</evidence>
<evidence type="ECO:0000313" key="9">
    <source>
        <dbReference type="Proteomes" id="UP000682892"/>
    </source>
</evidence>
<dbReference type="InterPro" id="IPR027417">
    <property type="entry name" value="P-loop_NTPase"/>
</dbReference>
<dbReference type="CDD" id="cd19491">
    <property type="entry name" value="XRCC3"/>
    <property type="match status" value="1"/>
</dbReference>